<protein>
    <submittedName>
        <fullName evidence="1">Uncharacterized protein</fullName>
    </submittedName>
</protein>
<dbReference type="SUPFAM" id="SSF51316">
    <property type="entry name" value="Mss4-like"/>
    <property type="match status" value="1"/>
</dbReference>
<reference evidence="1 2" key="1">
    <citation type="submission" date="2019-01" db="EMBL/GenBank/DDBJ databases">
        <authorList>
            <person name="Alioto T."/>
            <person name="Alioto T."/>
        </authorList>
    </citation>
    <scope>NUCLEOTIDE SEQUENCE [LARGE SCALE GENOMIC DNA]</scope>
</reference>
<accession>A0A485PGA3</accession>
<evidence type="ECO:0000313" key="2">
    <source>
        <dbReference type="Proteomes" id="UP000386466"/>
    </source>
</evidence>
<gene>
    <name evidence="1" type="ORF">LYPA_23C020848</name>
</gene>
<proteinExistence type="predicted"/>
<dbReference type="EMBL" id="CAAGRJ010033902">
    <property type="protein sequence ID" value="VFV43384.1"/>
    <property type="molecule type" value="Genomic_DNA"/>
</dbReference>
<keyword evidence="2" id="KW-1185">Reference proteome</keyword>
<dbReference type="InterPro" id="IPR011323">
    <property type="entry name" value="Mss4/transl-control_tumour"/>
</dbReference>
<sequence length="62" mass="7004">MISQLDFISHDEIFSNNYKIQIMDRLCLEVEGSVGQRVTLMTGSLVEMPLMKAPKVKVPKGH</sequence>
<dbReference type="InterPro" id="IPR011057">
    <property type="entry name" value="Mss4-like_sf"/>
</dbReference>
<dbReference type="AlphaFoldDB" id="A0A485PGA3"/>
<evidence type="ECO:0000313" key="1">
    <source>
        <dbReference type="EMBL" id="VFV43384.1"/>
    </source>
</evidence>
<dbReference type="Gene3D" id="2.170.150.10">
    <property type="entry name" value="Metal Binding Protein, Guanine Nucleotide Exchange Factor, Chain A"/>
    <property type="match status" value="1"/>
</dbReference>
<organism evidence="1 2">
    <name type="scientific">Lynx pardinus</name>
    <name type="common">Iberian lynx</name>
    <name type="synonym">Felis pardina</name>
    <dbReference type="NCBI Taxonomy" id="191816"/>
    <lineage>
        <taxon>Eukaryota</taxon>
        <taxon>Metazoa</taxon>
        <taxon>Chordata</taxon>
        <taxon>Craniata</taxon>
        <taxon>Vertebrata</taxon>
        <taxon>Euteleostomi</taxon>
        <taxon>Mammalia</taxon>
        <taxon>Eutheria</taxon>
        <taxon>Laurasiatheria</taxon>
        <taxon>Carnivora</taxon>
        <taxon>Feliformia</taxon>
        <taxon>Felidae</taxon>
        <taxon>Felinae</taxon>
        <taxon>Lynx</taxon>
    </lineage>
</organism>
<name>A0A485PGA3_LYNPA</name>
<dbReference type="Proteomes" id="UP000386466">
    <property type="component" value="Unassembled WGS sequence"/>
</dbReference>